<gene>
    <name evidence="4" type="ORF">SAMN05421829_110150</name>
</gene>
<feature type="domain" description="CBS" evidence="3">
    <location>
        <begin position="80"/>
        <end position="140"/>
    </location>
</feature>
<proteinExistence type="predicted"/>
<dbReference type="InterPro" id="IPR051257">
    <property type="entry name" value="Diverse_CBS-Domain"/>
</dbReference>
<evidence type="ECO:0000256" key="2">
    <source>
        <dbReference type="PROSITE-ProRule" id="PRU00703"/>
    </source>
</evidence>
<keyword evidence="1 2" id="KW-0129">CBS domain</keyword>
<dbReference type="InterPro" id="IPR046342">
    <property type="entry name" value="CBS_dom_sf"/>
</dbReference>
<organism evidence="4 5">
    <name type="scientific">Aromatoleum tolulyticum</name>
    <dbReference type="NCBI Taxonomy" id="34027"/>
    <lineage>
        <taxon>Bacteria</taxon>
        <taxon>Pseudomonadati</taxon>
        <taxon>Pseudomonadota</taxon>
        <taxon>Betaproteobacteria</taxon>
        <taxon>Rhodocyclales</taxon>
        <taxon>Rhodocyclaceae</taxon>
        <taxon>Aromatoleum</taxon>
    </lineage>
</organism>
<dbReference type="Pfam" id="PF00571">
    <property type="entry name" value="CBS"/>
    <property type="match status" value="2"/>
</dbReference>
<evidence type="ECO:0000259" key="3">
    <source>
        <dbReference type="PROSITE" id="PS51371"/>
    </source>
</evidence>
<dbReference type="Proteomes" id="UP000186819">
    <property type="component" value="Unassembled WGS sequence"/>
</dbReference>
<dbReference type="PROSITE" id="PS51371">
    <property type="entry name" value="CBS"/>
    <property type="match status" value="2"/>
</dbReference>
<reference evidence="5" key="1">
    <citation type="submission" date="2017-01" db="EMBL/GenBank/DDBJ databases">
        <authorList>
            <person name="Varghese N."/>
            <person name="Submissions S."/>
        </authorList>
    </citation>
    <scope>NUCLEOTIDE SEQUENCE [LARGE SCALE GENOMIC DNA]</scope>
    <source>
        <strain evidence="5">ATCC 51758</strain>
    </source>
</reference>
<evidence type="ECO:0000313" key="5">
    <source>
        <dbReference type="Proteomes" id="UP000186819"/>
    </source>
</evidence>
<dbReference type="STRING" id="34027.SAMN05421829_110150"/>
<accession>A0A1N6YN40</accession>
<dbReference type="Gene3D" id="3.10.580.10">
    <property type="entry name" value="CBS-domain"/>
    <property type="match status" value="1"/>
</dbReference>
<dbReference type="OrthoDB" id="9771532at2"/>
<keyword evidence="5" id="KW-1185">Reference proteome</keyword>
<dbReference type="EMBL" id="FTMD01000010">
    <property type="protein sequence ID" value="SIR15976.1"/>
    <property type="molecule type" value="Genomic_DNA"/>
</dbReference>
<dbReference type="AlphaFoldDB" id="A0A1N6YN40"/>
<evidence type="ECO:0000313" key="4">
    <source>
        <dbReference type="EMBL" id="SIR15976.1"/>
    </source>
</evidence>
<sequence>MEKTVKTARQLVAEVGVGVVSVGPDDPVMAVLQAMADKDVNGVLVIDNGQLLGIVTERDYALKVELKGRTARETRAREIMTSDVICASADDSCERCMAVMHSEWVRHLPVMEQGKVIGVLFLRDVLKEVVAEDEHLIKDLERERIESSGATGGNY</sequence>
<feature type="domain" description="CBS" evidence="3">
    <location>
        <begin position="12"/>
        <end position="72"/>
    </location>
</feature>
<dbReference type="RefSeq" id="WP_076603087.1">
    <property type="nucleotide sequence ID" value="NZ_FTMD01000010.1"/>
</dbReference>
<protein>
    <submittedName>
        <fullName evidence="4">CBS domain-containing protein</fullName>
    </submittedName>
</protein>
<dbReference type="InterPro" id="IPR000644">
    <property type="entry name" value="CBS_dom"/>
</dbReference>
<dbReference type="SMART" id="SM00116">
    <property type="entry name" value="CBS"/>
    <property type="match status" value="2"/>
</dbReference>
<dbReference type="PANTHER" id="PTHR43080">
    <property type="entry name" value="CBS DOMAIN-CONTAINING PROTEIN CBSX3, MITOCHONDRIAL"/>
    <property type="match status" value="1"/>
</dbReference>
<evidence type="ECO:0000256" key="1">
    <source>
        <dbReference type="ARBA" id="ARBA00023122"/>
    </source>
</evidence>
<dbReference type="SUPFAM" id="SSF54631">
    <property type="entry name" value="CBS-domain pair"/>
    <property type="match status" value="1"/>
</dbReference>
<name>A0A1N6YN40_9RHOO</name>
<dbReference type="PANTHER" id="PTHR43080:SF2">
    <property type="entry name" value="CBS DOMAIN-CONTAINING PROTEIN"/>
    <property type="match status" value="1"/>
</dbReference>